<dbReference type="UniPathway" id="UPA00098">
    <property type="reaction ID" value="UER00358"/>
</dbReference>
<comment type="pathway">
    <text evidence="2">Amino-acid biosynthesis; L-proline biosynthesis; L-glutamate 5-semialdehyde from L-ornithine: step 1/1.</text>
</comment>
<evidence type="ECO:0000256" key="3">
    <source>
        <dbReference type="ARBA" id="ARBA00012924"/>
    </source>
</evidence>
<dbReference type="PIRSF" id="PIRSF000521">
    <property type="entry name" value="Transaminase_4ab_Lys_Orn"/>
    <property type="match status" value="1"/>
</dbReference>
<evidence type="ECO:0000256" key="6">
    <source>
        <dbReference type="ARBA" id="ARBA00022898"/>
    </source>
</evidence>
<dbReference type="Proteomes" id="UP000179258">
    <property type="component" value="Unassembled WGS sequence"/>
</dbReference>
<comment type="similarity">
    <text evidence="8">Belongs to the class-III pyridoxal-phosphate-dependent aminotransferase family.</text>
</comment>
<comment type="caution">
    <text evidence="9">The sequence shown here is derived from an EMBL/GenBank/DDBJ whole genome shotgun (WGS) entry which is preliminary data.</text>
</comment>
<evidence type="ECO:0000256" key="7">
    <source>
        <dbReference type="ARBA" id="ARBA00030587"/>
    </source>
</evidence>
<keyword evidence="6 8" id="KW-0663">Pyridoxal phosphate</keyword>
<evidence type="ECO:0000256" key="2">
    <source>
        <dbReference type="ARBA" id="ARBA00004998"/>
    </source>
</evidence>
<dbReference type="EMBL" id="MHTX01000036">
    <property type="protein sequence ID" value="OHA67643.1"/>
    <property type="molecule type" value="Genomic_DNA"/>
</dbReference>
<dbReference type="InterPro" id="IPR015424">
    <property type="entry name" value="PyrdxlP-dep_Trfase"/>
</dbReference>
<dbReference type="EC" id="2.6.1.13" evidence="3"/>
<dbReference type="Gene3D" id="3.40.640.10">
    <property type="entry name" value="Type I PLP-dependent aspartate aminotransferase-like (Major domain)"/>
    <property type="match status" value="1"/>
</dbReference>
<dbReference type="InterPro" id="IPR005814">
    <property type="entry name" value="Aminotrans_3"/>
</dbReference>
<dbReference type="InterPro" id="IPR015422">
    <property type="entry name" value="PyrdxlP-dep_Trfase_small"/>
</dbReference>
<dbReference type="InterPro" id="IPR010164">
    <property type="entry name" value="Orn_aminotrans"/>
</dbReference>
<dbReference type="AlphaFoldDB" id="A0A1G2R493"/>
<gene>
    <name evidence="9" type="ORF">A3D59_03700</name>
</gene>
<dbReference type="InterPro" id="IPR050103">
    <property type="entry name" value="Class-III_PLP-dep_AT"/>
</dbReference>
<keyword evidence="4" id="KW-0032">Aminotransferase</keyword>
<reference evidence="9 10" key="1">
    <citation type="journal article" date="2016" name="Nat. Commun.">
        <title>Thousands of microbial genomes shed light on interconnected biogeochemical processes in an aquifer system.</title>
        <authorList>
            <person name="Anantharaman K."/>
            <person name="Brown C.T."/>
            <person name="Hug L.A."/>
            <person name="Sharon I."/>
            <person name="Castelle C.J."/>
            <person name="Probst A.J."/>
            <person name="Thomas B.C."/>
            <person name="Singh A."/>
            <person name="Wilkins M.J."/>
            <person name="Karaoz U."/>
            <person name="Brodie E.L."/>
            <person name="Williams K.H."/>
            <person name="Hubbard S.S."/>
            <person name="Banfield J.F."/>
        </authorList>
    </citation>
    <scope>NUCLEOTIDE SEQUENCE [LARGE SCALE GENOMIC DNA]</scope>
</reference>
<dbReference type="PANTHER" id="PTHR11986">
    <property type="entry name" value="AMINOTRANSFERASE CLASS III"/>
    <property type="match status" value="1"/>
</dbReference>
<evidence type="ECO:0000313" key="9">
    <source>
        <dbReference type="EMBL" id="OHA67643.1"/>
    </source>
</evidence>
<sequence>MESAKHIALIKKHLVETYNPLPVVLAHGNGAVVWDVDGRDYIDMLSCYSALNAGHCHPRIVKALCLQAQELDGIARAFYHDQFGPFLREAAEFCGKEKILPMNVGVEGWEKAIKAIRKWAYTVKGIKRYKAEIILCANNFHGRTITAISASSERHYRYNFGPFTPGFKLIPFGDAKALEAAIGKNTAAFVIEPIQAEAGIIIPHDGYLIEAREICRRNNILFVLDEIQTGLGRTGKHFAWQWEDAEPDIIILGKFLGGGLYPVSLVAGNAEVLDVFDPGEDGSTFSGNPLACAVAREALRVLQEERLAEKALLMGTYFLGELKKISSPFIKEVRGKGLLIGIELRAGAGGARRFCNRLMEAGVLCKEAHKNVIRLAPPLNIDQCHLDWALARIERALKE</sequence>
<protein>
    <recommendedName>
        <fullName evidence="3">ornithine aminotransferase</fullName>
        <ecNumber evidence="3">2.6.1.13</ecNumber>
    </recommendedName>
    <alternativeName>
        <fullName evidence="7">Ornithine--oxo-acid aminotransferase</fullName>
    </alternativeName>
</protein>
<dbReference type="GO" id="GO:0030170">
    <property type="term" value="F:pyridoxal phosphate binding"/>
    <property type="evidence" value="ECO:0007669"/>
    <property type="project" value="InterPro"/>
</dbReference>
<dbReference type="GO" id="GO:0055129">
    <property type="term" value="P:L-proline biosynthetic process"/>
    <property type="evidence" value="ECO:0007669"/>
    <property type="project" value="UniProtKB-UniPathway"/>
</dbReference>
<evidence type="ECO:0000256" key="5">
    <source>
        <dbReference type="ARBA" id="ARBA00022679"/>
    </source>
</evidence>
<dbReference type="SUPFAM" id="SSF53383">
    <property type="entry name" value="PLP-dependent transferases"/>
    <property type="match status" value="1"/>
</dbReference>
<dbReference type="PANTHER" id="PTHR11986:SF18">
    <property type="entry name" value="ORNITHINE AMINOTRANSFERASE, MITOCHONDRIAL"/>
    <property type="match status" value="1"/>
</dbReference>
<dbReference type="Gene3D" id="3.90.1150.10">
    <property type="entry name" value="Aspartate Aminotransferase, domain 1"/>
    <property type="match status" value="1"/>
</dbReference>
<keyword evidence="5" id="KW-0808">Transferase</keyword>
<organism evidence="9 10">
    <name type="scientific">Candidatus Wildermuthbacteria bacterium RIFCSPHIGHO2_02_FULL_47_17</name>
    <dbReference type="NCBI Taxonomy" id="1802452"/>
    <lineage>
        <taxon>Bacteria</taxon>
        <taxon>Candidatus Wildermuthiibacteriota</taxon>
    </lineage>
</organism>
<evidence type="ECO:0000256" key="4">
    <source>
        <dbReference type="ARBA" id="ARBA00022576"/>
    </source>
</evidence>
<dbReference type="InterPro" id="IPR049704">
    <property type="entry name" value="Aminotrans_3_PPA_site"/>
</dbReference>
<evidence type="ECO:0000256" key="8">
    <source>
        <dbReference type="RuleBase" id="RU003560"/>
    </source>
</evidence>
<dbReference type="CDD" id="cd00610">
    <property type="entry name" value="OAT_like"/>
    <property type="match status" value="1"/>
</dbReference>
<evidence type="ECO:0000313" key="10">
    <source>
        <dbReference type="Proteomes" id="UP000179258"/>
    </source>
</evidence>
<accession>A0A1G2R493</accession>
<dbReference type="FunFam" id="3.40.640.10:FF:000011">
    <property type="entry name" value="Ornithine aminotransferase"/>
    <property type="match status" value="1"/>
</dbReference>
<dbReference type="GO" id="GO:0004587">
    <property type="term" value="F:ornithine aminotransferase activity"/>
    <property type="evidence" value="ECO:0007669"/>
    <property type="project" value="UniProtKB-EC"/>
</dbReference>
<dbReference type="GO" id="GO:0042802">
    <property type="term" value="F:identical protein binding"/>
    <property type="evidence" value="ECO:0007669"/>
    <property type="project" value="TreeGrafter"/>
</dbReference>
<dbReference type="Pfam" id="PF00202">
    <property type="entry name" value="Aminotran_3"/>
    <property type="match status" value="1"/>
</dbReference>
<dbReference type="InterPro" id="IPR015421">
    <property type="entry name" value="PyrdxlP-dep_Trfase_major"/>
</dbReference>
<name>A0A1G2R493_9BACT</name>
<evidence type="ECO:0000256" key="1">
    <source>
        <dbReference type="ARBA" id="ARBA00001933"/>
    </source>
</evidence>
<comment type="cofactor">
    <cofactor evidence="1">
        <name>pyridoxal 5'-phosphate</name>
        <dbReference type="ChEBI" id="CHEBI:597326"/>
    </cofactor>
</comment>
<proteinExistence type="inferred from homology"/>
<dbReference type="PROSITE" id="PS00600">
    <property type="entry name" value="AA_TRANSFER_CLASS_3"/>
    <property type="match status" value="1"/>
</dbReference>
<dbReference type="NCBIfam" id="TIGR01885">
    <property type="entry name" value="Orn_aminotrans"/>
    <property type="match status" value="1"/>
</dbReference>